<evidence type="ECO:0000313" key="2">
    <source>
        <dbReference type="Proteomes" id="UP001139646"/>
    </source>
</evidence>
<dbReference type="Gene3D" id="3.30.70.260">
    <property type="match status" value="1"/>
</dbReference>
<proteinExistence type="predicted"/>
<gene>
    <name evidence="1" type="primary">ilvM</name>
    <name evidence="1" type="ORF">L3081_00450</name>
</gene>
<organism evidence="1 2">
    <name type="scientific">Colwellia maritima</name>
    <dbReference type="NCBI Taxonomy" id="2912588"/>
    <lineage>
        <taxon>Bacteria</taxon>
        <taxon>Pseudomonadati</taxon>
        <taxon>Pseudomonadota</taxon>
        <taxon>Gammaproteobacteria</taxon>
        <taxon>Alteromonadales</taxon>
        <taxon>Colwelliaceae</taxon>
        <taxon>Colwellia</taxon>
    </lineage>
</organism>
<dbReference type="GO" id="GO:0003984">
    <property type="term" value="F:acetolactate synthase activity"/>
    <property type="evidence" value="ECO:0007669"/>
    <property type="project" value="UniProtKB-EC"/>
</dbReference>
<keyword evidence="2" id="KW-1185">Reference proteome</keyword>
<dbReference type="EC" id="2.2.1.6" evidence="1"/>
<comment type="caution">
    <text evidence="1">The sequence shown here is derived from an EMBL/GenBank/DDBJ whole genome shotgun (WGS) entry which is preliminary data.</text>
</comment>
<accession>A0ABS9WXE3</accession>
<dbReference type="NCBIfam" id="NF008362">
    <property type="entry name" value="PRK11152.1"/>
    <property type="match status" value="1"/>
</dbReference>
<dbReference type="InterPro" id="IPR045865">
    <property type="entry name" value="ACT-like_dom_sf"/>
</dbReference>
<sequence length="95" mass="10572">MNNLPLNKYTLIIMTDDKQVVLERILQVTRYRGFLIDGITAGVNNANNIATIELLVSSDRPITLLVDQINKLVDIKSVKVDNKTSQLASKKECSA</sequence>
<name>A0ABS9WXE3_9GAMM</name>
<dbReference type="RefSeq" id="WP_242282722.1">
    <property type="nucleotide sequence ID" value="NZ_JAKKSL010000001.1"/>
</dbReference>
<dbReference type="Pfam" id="PF13710">
    <property type="entry name" value="ACT_5"/>
    <property type="match status" value="1"/>
</dbReference>
<evidence type="ECO:0000313" key="1">
    <source>
        <dbReference type="EMBL" id="MCI2282147.1"/>
    </source>
</evidence>
<keyword evidence="1" id="KW-0808">Transferase</keyword>
<dbReference type="EMBL" id="JAKKSL010000001">
    <property type="protein sequence ID" value="MCI2282147.1"/>
    <property type="molecule type" value="Genomic_DNA"/>
</dbReference>
<protein>
    <submittedName>
        <fullName evidence="1">Acetolactate synthase 2 small subunit</fullName>
        <ecNumber evidence="1">2.2.1.6</ecNumber>
    </submittedName>
</protein>
<dbReference type="Proteomes" id="UP001139646">
    <property type="component" value="Unassembled WGS sequence"/>
</dbReference>
<reference evidence="1" key="1">
    <citation type="submission" date="2022-01" db="EMBL/GenBank/DDBJ databases">
        <title>Colwellia maritima, isolated from seawater.</title>
        <authorList>
            <person name="Kristyanto S."/>
            <person name="Jung J."/>
            <person name="Jeon C.O."/>
        </authorList>
    </citation>
    <scope>NUCLEOTIDE SEQUENCE</scope>
    <source>
        <strain evidence="1">MSW7</strain>
    </source>
</reference>
<dbReference type="SUPFAM" id="SSF55021">
    <property type="entry name" value="ACT-like"/>
    <property type="match status" value="1"/>
</dbReference>